<dbReference type="AlphaFoldDB" id="A0A146JY62"/>
<gene>
    <name evidence="1" type="ORF">TPC1_31840</name>
</gene>
<feature type="non-terminal residue" evidence="1">
    <location>
        <position position="1"/>
    </location>
</feature>
<sequence>KKQLAVLGYDSLYDENEINNLALEVENRLQNEFEYPDKDFTTYKPERAYTDIGLQEKAQVTQQLKPEIKTQNRFGTFENDEDIFEQIQKINIQQDNDYKIKQKQLEQQEKQLKQRPQSQFEQYQQFQQQFQSRLTDHQEEDQVNLDLDTLAEQILQTNKPQKSLVPNQRVENQQYKQNAVQQNQSNIQEKIRRQQSQLSQYEQYIKENDVQIEYDKQKALNRQRQINKKADPVERNQYYSQLWKMQGAPEDRQKRQMQAQMDKLSALVQKKRLGLAKQSQTGEVVLTKYQMISKGLIGRK</sequence>
<dbReference type="EMBL" id="GDID01007941">
    <property type="protein sequence ID" value="JAP88665.1"/>
    <property type="molecule type" value="Transcribed_RNA"/>
</dbReference>
<name>A0A146JY62_9EUKA</name>
<reference evidence="1" key="1">
    <citation type="submission" date="2015-07" db="EMBL/GenBank/DDBJ databases">
        <title>Adaptation to a free-living lifestyle via gene acquisitions in the diplomonad Trepomonas sp. PC1.</title>
        <authorList>
            <person name="Xu F."/>
            <person name="Jerlstrom-Hultqvist J."/>
            <person name="Kolisko M."/>
            <person name="Simpson A.G.B."/>
            <person name="Roger A.J."/>
            <person name="Svard S.G."/>
            <person name="Andersson J.O."/>
        </authorList>
    </citation>
    <scope>NUCLEOTIDE SEQUENCE</scope>
    <source>
        <strain evidence="1">PC1</strain>
    </source>
</reference>
<proteinExistence type="predicted"/>
<evidence type="ECO:0000313" key="1">
    <source>
        <dbReference type="EMBL" id="JAP88665.1"/>
    </source>
</evidence>
<organism evidence="1">
    <name type="scientific">Trepomonas sp. PC1</name>
    <dbReference type="NCBI Taxonomy" id="1076344"/>
    <lineage>
        <taxon>Eukaryota</taxon>
        <taxon>Metamonada</taxon>
        <taxon>Diplomonadida</taxon>
        <taxon>Hexamitidae</taxon>
        <taxon>Hexamitinae</taxon>
        <taxon>Trepomonas</taxon>
    </lineage>
</organism>
<accession>A0A146JY62</accession>
<protein>
    <submittedName>
        <fullName evidence="1">Uncharacterized protein</fullName>
    </submittedName>
</protein>